<comment type="similarity">
    <text evidence="1">Belongs to the protein kinase superfamily. ADCK protein kinase family.</text>
</comment>
<dbReference type="GO" id="GO:0006744">
    <property type="term" value="P:ubiquinone biosynthetic process"/>
    <property type="evidence" value="ECO:0007669"/>
    <property type="project" value="TreeGrafter"/>
</dbReference>
<feature type="domain" description="ABC1 atypical kinase-like" evidence="6">
    <location>
        <begin position="190"/>
        <end position="434"/>
    </location>
</feature>
<feature type="compositionally biased region" description="Acidic residues" evidence="5">
    <location>
        <begin position="1"/>
        <end position="10"/>
    </location>
</feature>
<sequence>MGAEEEEDVDAGTPVDGKKLTFAERRELERKKKEARARDADPTAGRGEGGSGGIPSSARDPAPAPAPAVPTKPSAPIERRAVAVPSSPIQRVIGFGSLAAGLAAGTITESARRAWRGRKPSNDSNGDSSSPVEAESIIPGDSIFMTEANAERLAVALCRMRGAALKLGQMLSIQDESVIPPQVQRALERVRQGADVMPADQLEKTVESHLGVGWKDSLLRFDPEPLAAASIGQVHLATVLDPDDPESTLDVCMKIQYPGVARSIHSDIDNLMRLVSLTDILPKGLYVEHAVAVAKEELTLECDYEYERDSQAHMAELLRDDPHWHVPRVIPALCSKGVITTEYAPGVAIDKAAALPQDERDYIGAQLLRVTLRELFEFRFMQTDPNFANFLYDSPTRRLTLIDFGAAKEFPKKFVDDYLRMVVACAERDRKGLIDASISLGFLTGDESPVLMDAHAEAGFQVGRPFAAEGAYDFGAERDMTRRVAGLGKVMLKHRLTPPPREAYSLHRKLSGAFLACMRIGARVPAGTMLREMYEKYEFGDEDADSESEEEAANTA</sequence>
<evidence type="ECO:0000256" key="5">
    <source>
        <dbReference type="SAM" id="MobiDB-lite"/>
    </source>
</evidence>
<evidence type="ECO:0000256" key="1">
    <source>
        <dbReference type="ARBA" id="ARBA00009670"/>
    </source>
</evidence>
<evidence type="ECO:0000256" key="3">
    <source>
        <dbReference type="ARBA" id="ARBA00022741"/>
    </source>
</evidence>
<evidence type="ECO:0000256" key="2">
    <source>
        <dbReference type="ARBA" id="ARBA00022679"/>
    </source>
</evidence>
<keyword evidence="4" id="KW-0067">ATP-binding</keyword>
<name>A0A7S0NJM7_MICPS</name>
<dbReference type="GO" id="GO:0016740">
    <property type="term" value="F:transferase activity"/>
    <property type="evidence" value="ECO:0007669"/>
    <property type="project" value="UniProtKB-KW"/>
</dbReference>
<keyword evidence="3" id="KW-0547">Nucleotide-binding</keyword>
<feature type="compositionally biased region" description="Basic and acidic residues" evidence="5">
    <location>
        <begin position="16"/>
        <end position="41"/>
    </location>
</feature>
<organism evidence="7">
    <name type="scientific">Micromonas pusilla</name>
    <name type="common">Picoplanktonic green alga</name>
    <name type="synonym">Chromulina pusilla</name>
    <dbReference type="NCBI Taxonomy" id="38833"/>
    <lineage>
        <taxon>Eukaryota</taxon>
        <taxon>Viridiplantae</taxon>
        <taxon>Chlorophyta</taxon>
        <taxon>Mamiellophyceae</taxon>
        <taxon>Mamiellales</taxon>
        <taxon>Mamiellaceae</taxon>
        <taxon>Micromonas</taxon>
    </lineage>
</organism>
<dbReference type="PANTHER" id="PTHR43851">
    <property type="match status" value="1"/>
</dbReference>
<evidence type="ECO:0000256" key="4">
    <source>
        <dbReference type="ARBA" id="ARBA00022840"/>
    </source>
</evidence>
<evidence type="ECO:0000313" key="7">
    <source>
        <dbReference type="EMBL" id="CAD8516978.1"/>
    </source>
</evidence>
<dbReference type="CDD" id="cd13970">
    <property type="entry name" value="ABC1_ADCK3"/>
    <property type="match status" value="1"/>
</dbReference>
<dbReference type="SUPFAM" id="SSF56112">
    <property type="entry name" value="Protein kinase-like (PK-like)"/>
    <property type="match status" value="1"/>
</dbReference>
<gene>
    <name evidence="7" type="ORF">MCOM1403_LOCUS4404</name>
</gene>
<dbReference type="InterPro" id="IPR034646">
    <property type="entry name" value="ADCK3_dom"/>
</dbReference>
<dbReference type="AlphaFoldDB" id="A0A7S0NJM7"/>
<protein>
    <recommendedName>
        <fullName evidence="6">ABC1 atypical kinase-like domain-containing protein</fullName>
    </recommendedName>
</protein>
<feature type="region of interest" description="Disordered" evidence="5">
    <location>
        <begin position="110"/>
        <end position="134"/>
    </location>
</feature>
<evidence type="ECO:0000259" key="6">
    <source>
        <dbReference type="Pfam" id="PF03109"/>
    </source>
</evidence>
<dbReference type="InterPro" id="IPR011009">
    <property type="entry name" value="Kinase-like_dom_sf"/>
</dbReference>
<accession>A0A7S0NJM7</accession>
<dbReference type="PANTHER" id="PTHR43851:SF3">
    <property type="entry name" value="COENZYME Q8"/>
    <property type="match status" value="1"/>
</dbReference>
<proteinExistence type="inferred from homology"/>
<dbReference type="GO" id="GO:0005524">
    <property type="term" value="F:ATP binding"/>
    <property type="evidence" value="ECO:0007669"/>
    <property type="project" value="UniProtKB-KW"/>
</dbReference>
<dbReference type="InterPro" id="IPR051409">
    <property type="entry name" value="Atypical_kinase_ADCK"/>
</dbReference>
<dbReference type="InterPro" id="IPR004147">
    <property type="entry name" value="ABC1_dom"/>
</dbReference>
<dbReference type="EMBL" id="HBEQ01005575">
    <property type="protein sequence ID" value="CAD8516978.1"/>
    <property type="molecule type" value="Transcribed_RNA"/>
</dbReference>
<feature type="region of interest" description="Disordered" evidence="5">
    <location>
        <begin position="1"/>
        <end position="74"/>
    </location>
</feature>
<feature type="compositionally biased region" description="Low complexity" evidence="5">
    <location>
        <begin position="122"/>
        <end position="131"/>
    </location>
</feature>
<dbReference type="Pfam" id="PF03109">
    <property type="entry name" value="ABC1"/>
    <property type="match status" value="1"/>
</dbReference>
<reference evidence="7" key="1">
    <citation type="submission" date="2021-01" db="EMBL/GenBank/DDBJ databases">
        <authorList>
            <person name="Corre E."/>
            <person name="Pelletier E."/>
            <person name="Niang G."/>
            <person name="Scheremetjew M."/>
            <person name="Finn R."/>
            <person name="Kale V."/>
            <person name="Holt S."/>
            <person name="Cochrane G."/>
            <person name="Meng A."/>
            <person name="Brown T."/>
            <person name="Cohen L."/>
        </authorList>
    </citation>
    <scope>NUCLEOTIDE SEQUENCE</scope>
    <source>
        <strain evidence="7">CCMP1723</strain>
    </source>
</reference>
<keyword evidence="2" id="KW-0808">Transferase</keyword>